<feature type="transmembrane region" description="Helical" evidence="2">
    <location>
        <begin position="26"/>
        <end position="43"/>
    </location>
</feature>
<name>A0A7W5A5V6_9ACTN</name>
<dbReference type="GO" id="GO:0016791">
    <property type="term" value="F:phosphatase activity"/>
    <property type="evidence" value="ECO:0007669"/>
    <property type="project" value="TreeGrafter"/>
</dbReference>
<dbReference type="RefSeq" id="WP_183546836.1">
    <property type="nucleotide sequence ID" value="NZ_BMQT01000006.1"/>
</dbReference>
<dbReference type="InterPro" id="IPR052016">
    <property type="entry name" value="Bact_Sigma-Reg"/>
</dbReference>
<keyword evidence="1" id="KW-0378">Hydrolase</keyword>
<feature type="domain" description="PPM-type phosphatase" evidence="3">
    <location>
        <begin position="147"/>
        <end position="357"/>
    </location>
</feature>
<feature type="transmembrane region" description="Helical" evidence="2">
    <location>
        <begin position="98"/>
        <end position="115"/>
    </location>
</feature>
<keyword evidence="2" id="KW-0472">Membrane</keyword>
<dbReference type="AlphaFoldDB" id="A0A7W5A5V6"/>
<proteinExistence type="predicted"/>
<dbReference type="Proteomes" id="UP000577707">
    <property type="component" value="Unassembled WGS sequence"/>
</dbReference>
<evidence type="ECO:0000313" key="4">
    <source>
        <dbReference type="EMBL" id="MBB3090268.1"/>
    </source>
</evidence>
<keyword evidence="5" id="KW-1185">Reference proteome</keyword>
<keyword evidence="2" id="KW-0812">Transmembrane</keyword>
<dbReference type="Pfam" id="PF07228">
    <property type="entry name" value="SpoIIE"/>
    <property type="match status" value="1"/>
</dbReference>
<dbReference type="SMART" id="SM00331">
    <property type="entry name" value="PP2C_SIG"/>
    <property type="match status" value="1"/>
</dbReference>
<protein>
    <recommendedName>
        <fullName evidence="3">PPM-type phosphatase domain-containing protein</fullName>
    </recommendedName>
</protein>
<gene>
    <name evidence="4" type="ORF">FHS12_003220</name>
</gene>
<accession>A0A7W5A5V6</accession>
<evidence type="ECO:0000256" key="2">
    <source>
        <dbReference type="SAM" id="Phobius"/>
    </source>
</evidence>
<evidence type="ECO:0000256" key="1">
    <source>
        <dbReference type="ARBA" id="ARBA00022801"/>
    </source>
</evidence>
<feature type="transmembrane region" description="Helical" evidence="2">
    <location>
        <begin position="74"/>
        <end position="92"/>
    </location>
</feature>
<dbReference type="InterPro" id="IPR001932">
    <property type="entry name" value="PPM-type_phosphatase-like_dom"/>
</dbReference>
<dbReference type="Gene3D" id="3.60.40.10">
    <property type="entry name" value="PPM-type phosphatase domain"/>
    <property type="match status" value="1"/>
</dbReference>
<reference evidence="4 5" key="1">
    <citation type="submission" date="2020-08" db="EMBL/GenBank/DDBJ databases">
        <title>Genomic Encyclopedia of Type Strains, Phase III (KMG-III): the genomes of soil and plant-associated and newly described type strains.</title>
        <authorList>
            <person name="Whitman W."/>
        </authorList>
    </citation>
    <scope>NUCLEOTIDE SEQUENCE [LARGE SCALE GENOMIC DNA]</scope>
    <source>
        <strain evidence="4 5">CECT 3302</strain>
    </source>
</reference>
<keyword evidence="2" id="KW-1133">Transmembrane helix</keyword>
<evidence type="ECO:0000259" key="3">
    <source>
        <dbReference type="SMART" id="SM00331"/>
    </source>
</evidence>
<dbReference type="PANTHER" id="PTHR43156:SF2">
    <property type="entry name" value="STAGE II SPORULATION PROTEIN E"/>
    <property type="match status" value="1"/>
</dbReference>
<dbReference type="EMBL" id="JACHXG010000006">
    <property type="protein sequence ID" value="MBB3090268.1"/>
    <property type="molecule type" value="Genomic_DNA"/>
</dbReference>
<sequence length="359" mass="38071">MSSHAFADRLRSNAIRRRFRDPELRAVLWLGLLTVVLTVLAAAQVGWLQLVPVAVLTVPLLLGAVLLGPRTLSWFVVFVMVMIVVAASRVTLTDRDAAAIGVHFLLGAIVLFVAMRRTYLGVGGLSDELMLLDLTHRLDQGAIPPMPPGWLADSAVLPAGGTRFAGDFVVAARVEDRLEVVVVDVSGKGERAGTRALQLSGAFGGLLGAVPPAEFLPAANRYLLRQDWQEGFATAVYLSIDLVDGAYEIRSAGHPPALVRRAATGRWEESESAGPVLGLMDDVDFDASAGSLGVGDMVMLYTDGVVEARGIDLEHGISNLVATADHLAVTGRGGGARRLLEGLSASTDDRALVAVGRRR</sequence>
<dbReference type="InterPro" id="IPR036457">
    <property type="entry name" value="PPM-type-like_dom_sf"/>
</dbReference>
<evidence type="ECO:0000313" key="5">
    <source>
        <dbReference type="Proteomes" id="UP000577707"/>
    </source>
</evidence>
<comment type="caution">
    <text evidence="4">The sequence shown here is derived from an EMBL/GenBank/DDBJ whole genome shotgun (WGS) entry which is preliminary data.</text>
</comment>
<organism evidence="4 5">
    <name type="scientific">Nocardioides albus</name>
    <dbReference type="NCBI Taxonomy" id="1841"/>
    <lineage>
        <taxon>Bacteria</taxon>
        <taxon>Bacillati</taxon>
        <taxon>Actinomycetota</taxon>
        <taxon>Actinomycetes</taxon>
        <taxon>Propionibacteriales</taxon>
        <taxon>Nocardioidaceae</taxon>
        <taxon>Nocardioides</taxon>
    </lineage>
</organism>
<dbReference type="PANTHER" id="PTHR43156">
    <property type="entry name" value="STAGE II SPORULATION PROTEIN E-RELATED"/>
    <property type="match status" value="1"/>
</dbReference>